<evidence type="ECO:0000313" key="6">
    <source>
        <dbReference type="Proteomes" id="UP000076510"/>
    </source>
</evidence>
<dbReference type="InterPro" id="IPR007627">
    <property type="entry name" value="RNA_pol_sigma70_r2"/>
</dbReference>
<dbReference type="Pfam" id="PF04542">
    <property type="entry name" value="Sigma70_r2"/>
    <property type="match status" value="1"/>
</dbReference>
<dbReference type="Proteomes" id="UP000076510">
    <property type="component" value="Unassembled WGS sequence"/>
</dbReference>
<dbReference type="RefSeq" id="WP_048013230.1">
    <property type="nucleotide sequence ID" value="NZ_CP047095.1"/>
</dbReference>
<dbReference type="SUPFAM" id="SSF88659">
    <property type="entry name" value="Sigma3 and sigma4 domains of RNA polymerase sigma factors"/>
    <property type="match status" value="1"/>
</dbReference>
<dbReference type="AlphaFoldDB" id="A0A0J5T815"/>
<dbReference type="OrthoDB" id="9783788at2"/>
<dbReference type="InterPro" id="IPR014284">
    <property type="entry name" value="RNA_pol_sigma-70_dom"/>
</dbReference>
<dbReference type="PATRIC" id="fig|189381.10.peg.4606"/>
<evidence type="ECO:0000256" key="1">
    <source>
        <dbReference type="ARBA" id="ARBA00023015"/>
    </source>
</evidence>
<proteinExistence type="predicted"/>
<dbReference type="Gene3D" id="1.10.10.10">
    <property type="entry name" value="Winged helix-like DNA-binding domain superfamily/Winged helix DNA-binding domain"/>
    <property type="match status" value="1"/>
</dbReference>
<dbReference type="Gene3D" id="1.10.1740.10">
    <property type="match status" value="1"/>
</dbReference>
<protein>
    <submittedName>
        <fullName evidence="5">Uncharacterized protein</fullName>
    </submittedName>
</protein>
<dbReference type="PANTHER" id="PTHR30385:SF4">
    <property type="entry name" value="RNA POLYMERASE SIGMA-E FACTOR"/>
    <property type="match status" value="1"/>
</dbReference>
<keyword evidence="3" id="KW-0238">DNA-binding</keyword>
<accession>A0A0J5T815</accession>
<dbReference type="GO" id="GO:0016987">
    <property type="term" value="F:sigma factor activity"/>
    <property type="evidence" value="ECO:0007669"/>
    <property type="project" value="UniProtKB-KW"/>
</dbReference>
<reference evidence="6" key="1">
    <citation type="submission" date="2016-01" db="EMBL/GenBank/DDBJ databases">
        <title>Whole genome sequencing of Bhargavaea cecembensis T14.</title>
        <authorList>
            <person name="Hong K.W."/>
        </authorList>
    </citation>
    <scope>NUCLEOTIDE SEQUENCE [LARGE SCALE GENOMIC DNA]</scope>
    <source>
        <strain evidence="6">M19</strain>
    </source>
</reference>
<dbReference type="EMBL" id="LQQY01000004">
    <property type="protein sequence ID" value="KZE52524.1"/>
    <property type="molecule type" value="Genomic_DNA"/>
</dbReference>
<evidence type="ECO:0000256" key="3">
    <source>
        <dbReference type="ARBA" id="ARBA00023125"/>
    </source>
</evidence>
<evidence type="ECO:0000256" key="4">
    <source>
        <dbReference type="ARBA" id="ARBA00023163"/>
    </source>
</evidence>
<dbReference type="SUPFAM" id="SSF88946">
    <property type="entry name" value="Sigma2 domain of RNA polymerase sigma factors"/>
    <property type="match status" value="1"/>
</dbReference>
<dbReference type="InterPro" id="IPR036388">
    <property type="entry name" value="WH-like_DNA-bd_sf"/>
</dbReference>
<organism evidence="5 6">
    <name type="scientific">Rossellomorea marisflavi</name>
    <dbReference type="NCBI Taxonomy" id="189381"/>
    <lineage>
        <taxon>Bacteria</taxon>
        <taxon>Bacillati</taxon>
        <taxon>Bacillota</taxon>
        <taxon>Bacilli</taxon>
        <taxon>Bacillales</taxon>
        <taxon>Bacillaceae</taxon>
        <taxon>Rossellomorea</taxon>
    </lineage>
</organism>
<dbReference type="GO" id="GO:0006352">
    <property type="term" value="P:DNA-templated transcription initiation"/>
    <property type="evidence" value="ECO:0007669"/>
    <property type="project" value="InterPro"/>
</dbReference>
<keyword evidence="1" id="KW-0805">Transcription regulation</keyword>
<evidence type="ECO:0000313" key="5">
    <source>
        <dbReference type="EMBL" id="KZE52524.1"/>
    </source>
</evidence>
<dbReference type="InterPro" id="IPR013324">
    <property type="entry name" value="RNA_pol_sigma_r3/r4-like"/>
</dbReference>
<comment type="caution">
    <text evidence="5">The sequence shown here is derived from an EMBL/GenBank/DDBJ whole genome shotgun (WGS) entry which is preliminary data.</text>
</comment>
<dbReference type="NCBIfam" id="TIGR02937">
    <property type="entry name" value="sigma70-ECF"/>
    <property type="match status" value="1"/>
</dbReference>
<dbReference type="PANTHER" id="PTHR30385">
    <property type="entry name" value="SIGMA FACTOR F FLAGELLAR"/>
    <property type="match status" value="1"/>
</dbReference>
<gene>
    <name evidence="5" type="ORF">AV649_12340</name>
</gene>
<sequence length="162" mass="18750">MEPFELVHEQYSQMIHKIIHTLRIYKNHHDYYQTGLIALWEAYMKFEPSKGTFTSFAYSYIRGRILSELKREVQVEERGVALEEGATEAGGDDLDTLSVEILLSYCENLTANQKKWVIAHSLHMLSISEIADIEGVSPEAVKKWRKGAKERIRQAIFNQTFV</sequence>
<name>A0A0J5T815_9BACI</name>
<dbReference type="GO" id="GO:0003677">
    <property type="term" value="F:DNA binding"/>
    <property type="evidence" value="ECO:0007669"/>
    <property type="project" value="UniProtKB-KW"/>
</dbReference>
<evidence type="ECO:0000256" key="2">
    <source>
        <dbReference type="ARBA" id="ARBA00023082"/>
    </source>
</evidence>
<keyword evidence="2" id="KW-0731">Sigma factor</keyword>
<dbReference type="InterPro" id="IPR013325">
    <property type="entry name" value="RNA_pol_sigma_r2"/>
</dbReference>
<keyword evidence="4" id="KW-0804">Transcription</keyword>